<gene>
    <name evidence="1" type="ORF">DERP_008183</name>
</gene>
<proteinExistence type="predicted"/>
<name>A0ABQ8JJY5_DERPT</name>
<evidence type="ECO:0000313" key="1">
    <source>
        <dbReference type="EMBL" id="KAH9422917.1"/>
    </source>
</evidence>
<dbReference type="Proteomes" id="UP000887458">
    <property type="component" value="Unassembled WGS sequence"/>
</dbReference>
<sequence>MIRPILEQRNMNNITLEVSFNKEIFQNQIKSIAKAKLKLILAINQSHEHRPDDDYDFVYDERRTSNHRIKQ</sequence>
<evidence type="ECO:0000313" key="2">
    <source>
        <dbReference type="Proteomes" id="UP000887458"/>
    </source>
</evidence>
<keyword evidence="2" id="KW-1185">Reference proteome</keyword>
<reference evidence="1 2" key="1">
    <citation type="journal article" date="2018" name="J. Allergy Clin. Immunol.">
        <title>High-quality assembly of Dermatophagoides pteronyssinus genome and transcriptome reveals a wide range of novel allergens.</title>
        <authorList>
            <person name="Liu X.Y."/>
            <person name="Yang K.Y."/>
            <person name="Wang M.Q."/>
            <person name="Kwok J.S."/>
            <person name="Zeng X."/>
            <person name="Yang Z."/>
            <person name="Xiao X.J."/>
            <person name="Lau C.P."/>
            <person name="Li Y."/>
            <person name="Huang Z.M."/>
            <person name="Ba J.G."/>
            <person name="Yim A.K."/>
            <person name="Ouyang C.Y."/>
            <person name="Ngai S.M."/>
            <person name="Chan T.F."/>
            <person name="Leung E.L."/>
            <person name="Liu L."/>
            <person name="Liu Z.G."/>
            <person name="Tsui S.K."/>
        </authorList>
    </citation>
    <scope>NUCLEOTIDE SEQUENCE [LARGE SCALE GENOMIC DNA]</scope>
    <source>
        <strain evidence="1">Derp</strain>
    </source>
</reference>
<protein>
    <submittedName>
        <fullName evidence="1">Uncharacterized protein</fullName>
    </submittedName>
</protein>
<organism evidence="1 2">
    <name type="scientific">Dermatophagoides pteronyssinus</name>
    <name type="common">European house dust mite</name>
    <dbReference type="NCBI Taxonomy" id="6956"/>
    <lineage>
        <taxon>Eukaryota</taxon>
        <taxon>Metazoa</taxon>
        <taxon>Ecdysozoa</taxon>
        <taxon>Arthropoda</taxon>
        <taxon>Chelicerata</taxon>
        <taxon>Arachnida</taxon>
        <taxon>Acari</taxon>
        <taxon>Acariformes</taxon>
        <taxon>Sarcoptiformes</taxon>
        <taxon>Astigmata</taxon>
        <taxon>Psoroptidia</taxon>
        <taxon>Analgoidea</taxon>
        <taxon>Pyroglyphidae</taxon>
        <taxon>Dermatophagoidinae</taxon>
        <taxon>Dermatophagoides</taxon>
    </lineage>
</organism>
<accession>A0ABQ8JJY5</accession>
<dbReference type="EMBL" id="NJHN03000035">
    <property type="protein sequence ID" value="KAH9422917.1"/>
    <property type="molecule type" value="Genomic_DNA"/>
</dbReference>
<reference evidence="1 2" key="2">
    <citation type="journal article" date="2022" name="Mol. Biol. Evol.">
        <title>Comparative Genomics Reveals Insights into the Divergent Evolution of Astigmatic Mites and Household Pest Adaptations.</title>
        <authorList>
            <person name="Xiong Q."/>
            <person name="Wan A.T."/>
            <person name="Liu X."/>
            <person name="Fung C.S."/>
            <person name="Xiao X."/>
            <person name="Malainual N."/>
            <person name="Hou J."/>
            <person name="Wang L."/>
            <person name="Wang M."/>
            <person name="Yang K.Y."/>
            <person name="Cui Y."/>
            <person name="Leung E.L."/>
            <person name="Nong W."/>
            <person name="Shin S.K."/>
            <person name="Au S.W."/>
            <person name="Jeong K.Y."/>
            <person name="Chew F.T."/>
            <person name="Hui J.H."/>
            <person name="Leung T.F."/>
            <person name="Tungtrongchitr A."/>
            <person name="Zhong N."/>
            <person name="Liu Z."/>
            <person name="Tsui S.K."/>
        </authorList>
    </citation>
    <scope>NUCLEOTIDE SEQUENCE [LARGE SCALE GENOMIC DNA]</scope>
    <source>
        <strain evidence="1">Derp</strain>
    </source>
</reference>
<comment type="caution">
    <text evidence="1">The sequence shown here is derived from an EMBL/GenBank/DDBJ whole genome shotgun (WGS) entry which is preliminary data.</text>
</comment>